<dbReference type="Gramene" id="GBG61583">
    <property type="protein sequence ID" value="GBG61583"/>
    <property type="gene ID" value="CBR_g22380"/>
</dbReference>
<comment type="caution">
    <text evidence="8">The sequence shown here is derived from an EMBL/GenBank/DDBJ whole genome shotgun (WGS) entry which is preliminary data.</text>
</comment>
<dbReference type="OMA" id="VANIGQM"/>
<dbReference type="AlphaFoldDB" id="A0A388JV01"/>
<dbReference type="Pfam" id="PF04658">
    <property type="entry name" value="TAFII55_N"/>
    <property type="match status" value="1"/>
</dbReference>
<feature type="compositionally biased region" description="Acidic residues" evidence="6">
    <location>
        <begin position="152"/>
        <end position="165"/>
    </location>
</feature>
<keyword evidence="4" id="KW-0804">Transcription</keyword>
<dbReference type="PANTHER" id="PTHR12228:SF0">
    <property type="entry name" value="TATA-BOX BINDING PROTEIN ASSOCIATED FACTOR 7"/>
    <property type="match status" value="1"/>
</dbReference>
<sequence>MEEQFILRVPPSVAERIERALNEDPSGASDGPINLSFEEEGRNGYFVIGEDRFPVSLLDLPCVVESYKTYDDTNLVKTGDIGQMILVREPGLEPIEGPEHRHGVTPPFRDVRRRRFRRDPELNPALVSSVENDLMNILQGGTVRDVEMEVVEHEEEADDDKEEGEVGGVGGEEAADHDAQQGGLATGQSTRAGKQGVGVGGGGGGGGGVEAGLKQAAQGREGEKKSPLSDYSDDEDDEDDDDDLMDGYAE</sequence>
<evidence type="ECO:0000256" key="6">
    <source>
        <dbReference type="SAM" id="MobiDB-lite"/>
    </source>
</evidence>
<keyword evidence="9" id="KW-1185">Reference proteome</keyword>
<comment type="similarity">
    <text evidence="2">Belongs to the TAF7 family.</text>
</comment>
<feature type="region of interest" description="Disordered" evidence="6">
    <location>
        <begin position="151"/>
        <end position="250"/>
    </location>
</feature>
<dbReference type="PANTHER" id="PTHR12228">
    <property type="entry name" value="TRANSCRIPTION INITIATION FACTOR TFIID 55 KD SUBUNIT-RELATED"/>
    <property type="match status" value="1"/>
</dbReference>
<comment type="subcellular location">
    <subcellularLocation>
        <location evidence="1">Nucleus</location>
    </subcellularLocation>
</comment>
<feature type="domain" description="TAFII55 protein conserved region" evidence="7">
    <location>
        <begin position="1"/>
        <end position="159"/>
    </location>
</feature>
<organism evidence="8 9">
    <name type="scientific">Chara braunii</name>
    <name type="common">Braun's stonewort</name>
    <dbReference type="NCBI Taxonomy" id="69332"/>
    <lineage>
        <taxon>Eukaryota</taxon>
        <taxon>Viridiplantae</taxon>
        <taxon>Streptophyta</taxon>
        <taxon>Charophyceae</taxon>
        <taxon>Charales</taxon>
        <taxon>Characeae</taxon>
        <taxon>Chara</taxon>
    </lineage>
</organism>
<dbReference type="OrthoDB" id="153872at2759"/>
<evidence type="ECO:0000256" key="5">
    <source>
        <dbReference type="ARBA" id="ARBA00023242"/>
    </source>
</evidence>
<dbReference type="Proteomes" id="UP000265515">
    <property type="component" value="Unassembled WGS sequence"/>
</dbReference>
<dbReference type="GO" id="GO:0005669">
    <property type="term" value="C:transcription factor TFIID complex"/>
    <property type="evidence" value="ECO:0007669"/>
    <property type="project" value="InterPro"/>
</dbReference>
<evidence type="ECO:0000256" key="1">
    <source>
        <dbReference type="ARBA" id="ARBA00004123"/>
    </source>
</evidence>
<reference evidence="8 9" key="1">
    <citation type="journal article" date="2018" name="Cell">
        <title>The Chara Genome: Secondary Complexity and Implications for Plant Terrestrialization.</title>
        <authorList>
            <person name="Nishiyama T."/>
            <person name="Sakayama H."/>
            <person name="Vries J.D."/>
            <person name="Buschmann H."/>
            <person name="Saint-Marcoux D."/>
            <person name="Ullrich K.K."/>
            <person name="Haas F.B."/>
            <person name="Vanderstraeten L."/>
            <person name="Becker D."/>
            <person name="Lang D."/>
            <person name="Vosolsobe S."/>
            <person name="Rombauts S."/>
            <person name="Wilhelmsson P.K.I."/>
            <person name="Janitza P."/>
            <person name="Kern R."/>
            <person name="Heyl A."/>
            <person name="Rumpler F."/>
            <person name="Villalobos L.I.A.C."/>
            <person name="Clay J.M."/>
            <person name="Skokan R."/>
            <person name="Toyoda A."/>
            <person name="Suzuki Y."/>
            <person name="Kagoshima H."/>
            <person name="Schijlen E."/>
            <person name="Tajeshwar N."/>
            <person name="Catarino B."/>
            <person name="Hetherington A.J."/>
            <person name="Saltykova A."/>
            <person name="Bonnot C."/>
            <person name="Breuninger H."/>
            <person name="Symeonidi A."/>
            <person name="Radhakrishnan G.V."/>
            <person name="Van Nieuwerburgh F."/>
            <person name="Deforce D."/>
            <person name="Chang C."/>
            <person name="Karol K.G."/>
            <person name="Hedrich R."/>
            <person name="Ulvskov P."/>
            <person name="Glockner G."/>
            <person name="Delwiche C.F."/>
            <person name="Petrasek J."/>
            <person name="Van de Peer Y."/>
            <person name="Friml J."/>
            <person name="Beilby M."/>
            <person name="Dolan L."/>
            <person name="Kohara Y."/>
            <person name="Sugano S."/>
            <person name="Fujiyama A."/>
            <person name="Delaux P.-M."/>
            <person name="Quint M."/>
            <person name="TheiBen G."/>
            <person name="Hagemann M."/>
            <person name="Harholt J."/>
            <person name="Dunand C."/>
            <person name="Zachgo S."/>
            <person name="Langdale J."/>
            <person name="Maumus F."/>
            <person name="Straeten D.V.D."/>
            <person name="Gould S.B."/>
            <person name="Rensing S.A."/>
        </authorList>
    </citation>
    <scope>NUCLEOTIDE SEQUENCE [LARGE SCALE GENOMIC DNA]</scope>
    <source>
        <strain evidence="8 9">S276</strain>
    </source>
</reference>
<evidence type="ECO:0000313" key="8">
    <source>
        <dbReference type="EMBL" id="GBG61583.1"/>
    </source>
</evidence>
<evidence type="ECO:0000256" key="3">
    <source>
        <dbReference type="ARBA" id="ARBA00023015"/>
    </source>
</evidence>
<accession>A0A388JV01</accession>
<evidence type="ECO:0000256" key="2">
    <source>
        <dbReference type="ARBA" id="ARBA00009368"/>
    </source>
</evidence>
<keyword evidence="3" id="KW-0805">Transcription regulation</keyword>
<evidence type="ECO:0000259" key="7">
    <source>
        <dbReference type="SMART" id="SM01370"/>
    </source>
</evidence>
<keyword evidence="5" id="KW-0539">Nucleus</keyword>
<dbReference type="InterPro" id="IPR037817">
    <property type="entry name" value="TAF7"/>
</dbReference>
<gene>
    <name evidence="8" type="ORF">CBR_g22380</name>
</gene>
<dbReference type="InterPro" id="IPR006751">
    <property type="entry name" value="TAFII55_prot_cons_reg"/>
</dbReference>
<dbReference type="SMART" id="SM01370">
    <property type="entry name" value="TAFII55_N"/>
    <property type="match status" value="1"/>
</dbReference>
<dbReference type="CDD" id="cd08047">
    <property type="entry name" value="TAF7"/>
    <property type="match status" value="1"/>
</dbReference>
<evidence type="ECO:0000313" key="9">
    <source>
        <dbReference type="Proteomes" id="UP000265515"/>
    </source>
</evidence>
<proteinExistence type="inferred from homology"/>
<dbReference type="STRING" id="69332.A0A388JV01"/>
<dbReference type="GO" id="GO:0051123">
    <property type="term" value="P:RNA polymerase II preinitiation complex assembly"/>
    <property type="evidence" value="ECO:0007669"/>
    <property type="project" value="TreeGrafter"/>
</dbReference>
<name>A0A388JV01_CHABU</name>
<dbReference type="EMBL" id="BFEA01000021">
    <property type="protein sequence ID" value="GBG61583.1"/>
    <property type="molecule type" value="Genomic_DNA"/>
</dbReference>
<feature type="compositionally biased region" description="Gly residues" evidence="6">
    <location>
        <begin position="195"/>
        <end position="210"/>
    </location>
</feature>
<protein>
    <recommendedName>
        <fullName evidence="7">TAFII55 protein conserved region domain-containing protein</fullName>
    </recommendedName>
</protein>
<dbReference type="GO" id="GO:0016251">
    <property type="term" value="F:RNA polymerase II general transcription initiation factor activity"/>
    <property type="evidence" value="ECO:0007669"/>
    <property type="project" value="TreeGrafter"/>
</dbReference>
<feature type="compositionally biased region" description="Acidic residues" evidence="6">
    <location>
        <begin position="231"/>
        <end position="250"/>
    </location>
</feature>
<evidence type="ECO:0000256" key="4">
    <source>
        <dbReference type="ARBA" id="ARBA00023163"/>
    </source>
</evidence>